<dbReference type="KEGG" id="mff:MFFC18_30790"/>
<evidence type="ECO:0008006" key="4">
    <source>
        <dbReference type="Google" id="ProtNLM"/>
    </source>
</evidence>
<name>A0A5B9PLG7_9BACT</name>
<evidence type="ECO:0000313" key="3">
    <source>
        <dbReference type="Proteomes" id="UP000322214"/>
    </source>
</evidence>
<feature type="region of interest" description="Disordered" evidence="1">
    <location>
        <begin position="145"/>
        <end position="164"/>
    </location>
</feature>
<accession>A0A5B9PLG7</accession>
<dbReference type="AlphaFoldDB" id="A0A5B9PLG7"/>
<protein>
    <recommendedName>
        <fullName evidence="4">Tetratricopeptide repeat protein</fullName>
    </recommendedName>
</protein>
<dbReference type="SUPFAM" id="SSF48452">
    <property type="entry name" value="TPR-like"/>
    <property type="match status" value="1"/>
</dbReference>
<dbReference type="STRING" id="980251.GCA_001642875_00475"/>
<proteinExistence type="predicted"/>
<dbReference type="InterPro" id="IPR011990">
    <property type="entry name" value="TPR-like_helical_dom_sf"/>
</dbReference>
<dbReference type="EMBL" id="CP042912">
    <property type="protein sequence ID" value="QEG23183.1"/>
    <property type="molecule type" value="Genomic_DNA"/>
</dbReference>
<evidence type="ECO:0000256" key="1">
    <source>
        <dbReference type="SAM" id="MobiDB-lite"/>
    </source>
</evidence>
<reference evidence="2 3" key="1">
    <citation type="submission" date="2019-08" db="EMBL/GenBank/DDBJ databases">
        <title>Deep-cultivation of Planctomycetes and their phenomic and genomic characterization uncovers novel biology.</title>
        <authorList>
            <person name="Wiegand S."/>
            <person name="Jogler M."/>
            <person name="Boedeker C."/>
            <person name="Pinto D."/>
            <person name="Vollmers J."/>
            <person name="Rivas-Marin E."/>
            <person name="Kohn T."/>
            <person name="Peeters S.H."/>
            <person name="Heuer A."/>
            <person name="Rast P."/>
            <person name="Oberbeckmann S."/>
            <person name="Bunk B."/>
            <person name="Jeske O."/>
            <person name="Meyerdierks A."/>
            <person name="Storesund J.E."/>
            <person name="Kallscheuer N."/>
            <person name="Luecker S."/>
            <person name="Lage O.M."/>
            <person name="Pohl T."/>
            <person name="Merkel B.J."/>
            <person name="Hornburger P."/>
            <person name="Mueller R.-W."/>
            <person name="Bruemmer F."/>
            <person name="Labrenz M."/>
            <person name="Spormann A.M."/>
            <person name="Op den Camp H."/>
            <person name="Overmann J."/>
            <person name="Amann R."/>
            <person name="Jetten M.S.M."/>
            <person name="Mascher T."/>
            <person name="Medema M.H."/>
            <person name="Devos D.P."/>
            <person name="Kaster A.-K."/>
            <person name="Ovreas L."/>
            <person name="Rohde M."/>
            <person name="Galperin M.Y."/>
            <person name="Jogler C."/>
        </authorList>
    </citation>
    <scope>NUCLEOTIDE SEQUENCE [LARGE SCALE GENOMIC DNA]</scope>
    <source>
        <strain evidence="2 3">FC18</strain>
    </source>
</reference>
<dbReference type="Gene3D" id="1.25.40.10">
    <property type="entry name" value="Tetratricopeptide repeat domain"/>
    <property type="match status" value="1"/>
</dbReference>
<dbReference type="Proteomes" id="UP000322214">
    <property type="component" value="Chromosome"/>
</dbReference>
<organism evidence="2 3">
    <name type="scientific">Mariniblastus fucicola</name>
    <dbReference type="NCBI Taxonomy" id="980251"/>
    <lineage>
        <taxon>Bacteria</taxon>
        <taxon>Pseudomonadati</taxon>
        <taxon>Planctomycetota</taxon>
        <taxon>Planctomycetia</taxon>
        <taxon>Pirellulales</taxon>
        <taxon>Pirellulaceae</taxon>
        <taxon>Mariniblastus</taxon>
    </lineage>
</organism>
<sequence>MNVEQLQSHLVAARALLDEGDLPAAAQQAELAVDEFWKLGDDRIAEALPLLSLLRYASEGNRADGDLFESLDDLPKSLSFSLLEEAAKLHDDCSNDASAKMLSDVRSFLSRWIGESAFENEVENEVETEPSLAEESIAEPVVSFESLDEPSTEIEPVPDVEPVAEVEPVPEVDPVPEVEPVHAIEPSPAIQPDEPEPETVEPTNPVDEKIHDLRAQIKQFYAEGERELAVETSLELANEYAIRGKKQRASDLFVQVLKKSKLKQRTKLRLAGLLDFGRFLLRIRKPNEAQRILRIAAGVAKKAGDEEKFSLAIAWLGIALMHDGQRDAAKRFLGKAATQLSPWDVEADLVKQHLEALDEGSDCACPEATIEMSLSGADWD</sequence>
<dbReference type="RefSeq" id="WP_075083276.1">
    <property type="nucleotide sequence ID" value="NZ_CP042912.1"/>
</dbReference>
<keyword evidence="3" id="KW-1185">Reference proteome</keyword>
<gene>
    <name evidence="2" type="ORF">MFFC18_30790</name>
</gene>
<evidence type="ECO:0000313" key="2">
    <source>
        <dbReference type="EMBL" id="QEG23183.1"/>
    </source>
</evidence>
<feature type="compositionally biased region" description="Acidic residues" evidence="1">
    <location>
        <begin position="146"/>
        <end position="164"/>
    </location>
</feature>